<name>A0A399SY30_9BACT</name>
<evidence type="ECO:0000313" key="2">
    <source>
        <dbReference type="Proteomes" id="UP000265926"/>
    </source>
</evidence>
<accession>A0A399SY30</accession>
<evidence type="ECO:0000313" key="1">
    <source>
        <dbReference type="EMBL" id="RIJ48906.1"/>
    </source>
</evidence>
<comment type="caution">
    <text evidence="1">The sequence shown here is derived from an EMBL/GenBank/DDBJ whole genome shotgun (WGS) entry which is preliminary data.</text>
</comment>
<dbReference type="AlphaFoldDB" id="A0A399SY30"/>
<sequence>MKFIFLLIGILLKHKNTKSNLPILLTGVRIANPHLRGIKSRTKAYQFLYDYFLWLVNLVKFFSPHSVVDTTQVGKAMINSALKGYPKNIIAPKDIIILAK</sequence>
<gene>
    <name evidence="1" type="ORF">D1614_10310</name>
</gene>
<dbReference type="EMBL" id="QWGR01000004">
    <property type="protein sequence ID" value="RIJ48906.1"/>
    <property type="molecule type" value="Genomic_DNA"/>
</dbReference>
<organism evidence="1 2">
    <name type="scientific">Maribellus luteus</name>
    <dbReference type="NCBI Taxonomy" id="2305463"/>
    <lineage>
        <taxon>Bacteria</taxon>
        <taxon>Pseudomonadati</taxon>
        <taxon>Bacteroidota</taxon>
        <taxon>Bacteroidia</taxon>
        <taxon>Marinilabiliales</taxon>
        <taxon>Prolixibacteraceae</taxon>
        <taxon>Maribellus</taxon>
    </lineage>
</organism>
<dbReference type="Proteomes" id="UP000265926">
    <property type="component" value="Unassembled WGS sequence"/>
</dbReference>
<keyword evidence="2" id="KW-1185">Reference proteome</keyword>
<reference evidence="1 2" key="1">
    <citation type="submission" date="2018-08" db="EMBL/GenBank/DDBJ databases">
        <title>Pallidiluteibacterium maritimus gen. nov., sp. nov., isolated from coastal sediment.</title>
        <authorList>
            <person name="Zhou L.Y."/>
        </authorList>
    </citation>
    <scope>NUCLEOTIDE SEQUENCE [LARGE SCALE GENOMIC DNA]</scope>
    <source>
        <strain evidence="1 2">XSD2</strain>
    </source>
</reference>
<protein>
    <submittedName>
        <fullName evidence="1">Uncharacterized protein</fullName>
    </submittedName>
</protein>
<proteinExistence type="predicted"/>